<accession>A0A8J4AEK9</accession>
<comment type="caution">
    <text evidence="2">The sequence shown here is derived from an EMBL/GenBank/DDBJ whole genome shotgun (WGS) entry which is preliminary data.</text>
</comment>
<dbReference type="Proteomes" id="UP000614996">
    <property type="component" value="Unassembled WGS sequence"/>
</dbReference>
<gene>
    <name evidence="2" type="ORF">NUM_44180</name>
</gene>
<evidence type="ECO:0000313" key="3">
    <source>
        <dbReference type="Proteomes" id="UP000614996"/>
    </source>
</evidence>
<sequence length="193" mass="21562">MAASDTPLITRSSALRMVISAALAAPQLLLPGQVPLLLRCASGAAWFGIALVGLTWFTRSSRLHRWLEERRHRRHPEWEPPMTHTLRQIRTEFTDQVLAESEHDPVLRGELIAFTGKVAGKLDEVDLAWREPFLRHVMLLRLMNGIIDHATDPGHPLGGRRMDGYSPMVVWLAAIDLMIREPGVEAIPSLSGS</sequence>
<evidence type="ECO:0000313" key="2">
    <source>
        <dbReference type="EMBL" id="GIL29164.1"/>
    </source>
</evidence>
<protein>
    <submittedName>
        <fullName evidence="2">Uncharacterized protein</fullName>
    </submittedName>
</protein>
<feature type="transmembrane region" description="Helical" evidence="1">
    <location>
        <begin position="12"/>
        <end position="30"/>
    </location>
</feature>
<keyword evidence="1" id="KW-0812">Transmembrane</keyword>
<dbReference type="AlphaFoldDB" id="A0A8J4AEK9"/>
<keyword evidence="1" id="KW-1133">Transmembrane helix</keyword>
<evidence type="ECO:0000256" key="1">
    <source>
        <dbReference type="SAM" id="Phobius"/>
    </source>
</evidence>
<dbReference type="EMBL" id="BOPO01000084">
    <property type="protein sequence ID" value="GIL29164.1"/>
    <property type="molecule type" value="Genomic_DNA"/>
</dbReference>
<dbReference type="RefSeq" id="WP_207126837.1">
    <property type="nucleotide sequence ID" value="NZ_BOPO01000084.1"/>
</dbReference>
<name>A0A8J4AEK9_9ACTN</name>
<organism evidence="2 3">
    <name type="scientific">Actinocatenispora comari</name>
    <dbReference type="NCBI Taxonomy" id="2807577"/>
    <lineage>
        <taxon>Bacteria</taxon>
        <taxon>Bacillati</taxon>
        <taxon>Actinomycetota</taxon>
        <taxon>Actinomycetes</taxon>
        <taxon>Micromonosporales</taxon>
        <taxon>Micromonosporaceae</taxon>
        <taxon>Actinocatenispora</taxon>
    </lineage>
</organism>
<feature type="transmembrane region" description="Helical" evidence="1">
    <location>
        <begin position="36"/>
        <end position="57"/>
    </location>
</feature>
<keyword evidence="1" id="KW-0472">Membrane</keyword>
<keyword evidence="3" id="KW-1185">Reference proteome</keyword>
<reference evidence="3" key="1">
    <citation type="journal article" date="2021" name="Int. J. Syst. Evol. Microbiol.">
        <title>Actinocatenispora comari sp. nov., an endophytic actinomycete isolated from aerial parts of Comarum salesowianum.</title>
        <authorList>
            <person name="Oyunbileg N."/>
            <person name="Iizaka Y."/>
            <person name="Hamada M."/>
            <person name="Davaapurev B.O."/>
            <person name="Fukumoto A."/>
            <person name="Tsetseg B."/>
            <person name="Kato F."/>
            <person name="Tamura T."/>
            <person name="Batkhuu J."/>
            <person name="Anzai Y."/>
        </authorList>
    </citation>
    <scope>NUCLEOTIDE SEQUENCE [LARGE SCALE GENOMIC DNA]</scope>
    <source>
        <strain evidence="3">NUM-2625</strain>
    </source>
</reference>
<proteinExistence type="predicted"/>